<dbReference type="RefSeq" id="WP_196414383.1">
    <property type="nucleotide sequence ID" value="NZ_JADQTO010000005.1"/>
</dbReference>
<dbReference type="InterPro" id="IPR050471">
    <property type="entry name" value="AB_hydrolase"/>
</dbReference>
<evidence type="ECO:0000313" key="3">
    <source>
        <dbReference type="Proteomes" id="UP000598146"/>
    </source>
</evidence>
<feature type="domain" description="AB hydrolase-1" evidence="1">
    <location>
        <begin position="25"/>
        <end position="259"/>
    </location>
</feature>
<evidence type="ECO:0000313" key="2">
    <source>
        <dbReference type="EMBL" id="MBG0562528.1"/>
    </source>
</evidence>
<sequence>MTETDVAAPGGQTLHAYDWGSGDRVVMWHHGTPNIGLPPKPLFAAAERLGVRFISYDRPGYGGSTPLPGRDMASAASLAATVADALGVDRFAVMGHSSGGPHSLACAALLPERVTAAVSISGLAPFTADGLDWFAGMGPGSLASLGAAAAGRAAKEAQAAVEGAPDFTPGDWAALDGDWGWFGSVVEPAMAAGPAPLVDDDLANVGPWGFDPAVITAPVLLVHGGADLVVPSSHSAWLAGRIPKAELRVVPGEGHISVLPGEAVPALEWLARVA</sequence>
<organism evidence="2 3">
    <name type="scientific">Actinoplanes aureus</name>
    <dbReference type="NCBI Taxonomy" id="2792083"/>
    <lineage>
        <taxon>Bacteria</taxon>
        <taxon>Bacillati</taxon>
        <taxon>Actinomycetota</taxon>
        <taxon>Actinomycetes</taxon>
        <taxon>Micromonosporales</taxon>
        <taxon>Micromonosporaceae</taxon>
        <taxon>Actinoplanes</taxon>
    </lineage>
</organism>
<keyword evidence="3" id="KW-1185">Reference proteome</keyword>
<accession>A0A931FWK0</accession>
<dbReference type="Proteomes" id="UP000598146">
    <property type="component" value="Unassembled WGS sequence"/>
</dbReference>
<comment type="caution">
    <text evidence="2">The sequence shown here is derived from an EMBL/GenBank/DDBJ whole genome shotgun (WGS) entry which is preliminary data.</text>
</comment>
<dbReference type="Pfam" id="PF00561">
    <property type="entry name" value="Abhydrolase_1"/>
    <property type="match status" value="1"/>
</dbReference>
<dbReference type="GO" id="GO:0016787">
    <property type="term" value="F:hydrolase activity"/>
    <property type="evidence" value="ECO:0007669"/>
    <property type="project" value="UniProtKB-KW"/>
</dbReference>
<dbReference type="AlphaFoldDB" id="A0A931FWK0"/>
<gene>
    <name evidence="2" type="ORF">I4J89_13770</name>
</gene>
<dbReference type="PRINTS" id="PR00111">
    <property type="entry name" value="ABHYDROLASE"/>
</dbReference>
<protein>
    <submittedName>
        <fullName evidence="2">Alpha/beta hydrolase</fullName>
    </submittedName>
</protein>
<dbReference type="InterPro" id="IPR000073">
    <property type="entry name" value="AB_hydrolase_1"/>
</dbReference>
<dbReference type="InterPro" id="IPR029058">
    <property type="entry name" value="AB_hydrolase_fold"/>
</dbReference>
<reference evidence="2" key="1">
    <citation type="submission" date="2020-11" db="EMBL/GenBank/DDBJ databases">
        <title>Isolation and identification of active actinomycetes.</title>
        <authorList>
            <person name="Sun X."/>
        </authorList>
    </citation>
    <scope>NUCLEOTIDE SEQUENCE</scope>
    <source>
        <strain evidence="2">NEAU-A11</strain>
    </source>
</reference>
<dbReference type="PANTHER" id="PTHR43433:SF10">
    <property type="entry name" value="AB HYDROLASE-1 DOMAIN-CONTAINING PROTEIN"/>
    <property type="match status" value="1"/>
</dbReference>
<evidence type="ECO:0000259" key="1">
    <source>
        <dbReference type="Pfam" id="PF00561"/>
    </source>
</evidence>
<dbReference type="Gene3D" id="3.40.50.1820">
    <property type="entry name" value="alpha/beta hydrolase"/>
    <property type="match status" value="1"/>
</dbReference>
<dbReference type="PANTHER" id="PTHR43433">
    <property type="entry name" value="HYDROLASE, ALPHA/BETA FOLD FAMILY PROTEIN"/>
    <property type="match status" value="1"/>
</dbReference>
<keyword evidence="2" id="KW-0378">Hydrolase</keyword>
<name>A0A931FWK0_9ACTN</name>
<dbReference type="EMBL" id="JADQTO010000005">
    <property type="protein sequence ID" value="MBG0562528.1"/>
    <property type="molecule type" value="Genomic_DNA"/>
</dbReference>
<dbReference type="SUPFAM" id="SSF53474">
    <property type="entry name" value="alpha/beta-Hydrolases"/>
    <property type="match status" value="1"/>
</dbReference>
<proteinExistence type="predicted"/>